<dbReference type="SUPFAM" id="SSF55469">
    <property type="entry name" value="FMN-dependent nitroreductase-like"/>
    <property type="match status" value="1"/>
</dbReference>
<dbReference type="PANTHER" id="PTHR23026">
    <property type="entry name" value="NADPH NITROREDUCTASE"/>
    <property type="match status" value="1"/>
</dbReference>
<feature type="domain" description="Nitroreductase" evidence="4">
    <location>
        <begin position="27"/>
        <end position="193"/>
    </location>
</feature>
<evidence type="ECO:0000256" key="3">
    <source>
        <dbReference type="ARBA" id="ARBA00023002"/>
    </source>
</evidence>
<evidence type="ECO:0000313" key="6">
    <source>
        <dbReference type="Proteomes" id="UP000531251"/>
    </source>
</evidence>
<name>A0A7X5XZS4_9SPHN</name>
<keyword evidence="1" id="KW-0285">Flavoprotein</keyword>
<dbReference type="GO" id="GO:0016491">
    <property type="term" value="F:oxidoreductase activity"/>
    <property type="evidence" value="ECO:0007669"/>
    <property type="project" value="UniProtKB-KW"/>
</dbReference>
<dbReference type="PANTHER" id="PTHR23026:SF90">
    <property type="entry name" value="IODOTYROSINE DEIODINASE 1"/>
    <property type="match status" value="1"/>
</dbReference>
<evidence type="ECO:0000256" key="1">
    <source>
        <dbReference type="ARBA" id="ARBA00022630"/>
    </source>
</evidence>
<dbReference type="AlphaFoldDB" id="A0A7X5XZS4"/>
<gene>
    <name evidence="5" type="ORF">GGR89_002740</name>
</gene>
<organism evidence="5 6">
    <name type="scientific">Sphingomonas trueperi</name>
    <dbReference type="NCBI Taxonomy" id="53317"/>
    <lineage>
        <taxon>Bacteria</taxon>
        <taxon>Pseudomonadati</taxon>
        <taxon>Pseudomonadota</taxon>
        <taxon>Alphaproteobacteria</taxon>
        <taxon>Sphingomonadales</taxon>
        <taxon>Sphingomonadaceae</taxon>
        <taxon>Sphingomonas</taxon>
    </lineage>
</organism>
<dbReference type="CDD" id="cd02144">
    <property type="entry name" value="iodotyrosine_dehalogenase"/>
    <property type="match status" value="1"/>
</dbReference>
<reference evidence="5 6" key="1">
    <citation type="submission" date="2020-03" db="EMBL/GenBank/DDBJ databases">
        <title>Genomic Encyclopedia of Type Strains, Phase IV (KMG-IV): sequencing the most valuable type-strain genomes for metagenomic binning, comparative biology and taxonomic classification.</title>
        <authorList>
            <person name="Goeker M."/>
        </authorList>
    </citation>
    <scope>NUCLEOTIDE SEQUENCE [LARGE SCALE GENOMIC DNA]</scope>
    <source>
        <strain evidence="5 6">DSM 7225</strain>
    </source>
</reference>
<dbReference type="RefSeq" id="WP_241213434.1">
    <property type="nucleotide sequence ID" value="NZ_BAAADY010000023.1"/>
</dbReference>
<accession>A0A7X5XZS4</accession>
<sequence>MRPWTPDIDLPDDARIANAAAFCERMATRHSCRSFSAAPVPRAIIETAIAAAGTAPSGANRQPWHFAALSSPGAKTALRVAVEEEERNFYGGIGGSEWQGLLQNLGTNADKPYLEVAPWIIVAFGQTKATETDRFPNPYMVESVSIACGLLLTTLHMAGLATLVHTATPARFLNRLCRRPEHERPVMLIVTGHAGADATVPAAALERKSMDQIASWF</sequence>
<keyword evidence="2" id="KW-0288">FMN</keyword>
<dbReference type="InterPro" id="IPR050627">
    <property type="entry name" value="Nitroreductase/BluB"/>
</dbReference>
<evidence type="ECO:0000256" key="2">
    <source>
        <dbReference type="ARBA" id="ARBA00022643"/>
    </source>
</evidence>
<dbReference type="InterPro" id="IPR029479">
    <property type="entry name" value="Nitroreductase"/>
</dbReference>
<protein>
    <submittedName>
        <fullName evidence="5">Nitroreductase</fullName>
    </submittedName>
</protein>
<evidence type="ECO:0000313" key="5">
    <source>
        <dbReference type="EMBL" id="NJB98408.1"/>
    </source>
</evidence>
<evidence type="ECO:0000259" key="4">
    <source>
        <dbReference type="Pfam" id="PF00881"/>
    </source>
</evidence>
<dbReference type="Pfam" id="PF00881">
    <property type="entry name" value="Nitroreductase"/>
    <property type="match status" value="1"/>
</dbReference>
<dbReference type="Gene3D" id="3.40.109.10">
    <property type="entry name" value="NADH Oxidase"/>
    <property type="match status" value="1"/>
</dbReference>
<dbReference type="InterPro" id="IPR000415">
    <property type="entry name" value="Nitroreductase-like"/>
</dbReference>
<keyword evidence="6" id="KW-1185">Reference proteome</keyword>
<keyword evidence="3" id="KW-0560">Oxidoreductase</keyword>
<proteinExistence type="predicted"/>
<dbReference type="EMBL" id="JAATJB010000008">
    <property type="protein sequence ID" value="NJB98408.1"/>
    <property type="molecule type" value="Genomic_DNA"/>
</dbReference>
<dbReference type="Proteomes" id="UP000531251">
    <property type="component" value="Unassembled WGS sequence"/>
</dbReference>
<comment type="caution">
    <text evidence="5">The sequence shown here is derived from an EMBL/GenBank/DDBJ whole genome shotgun (WGS) entry which is preliminary data.</text>
</comment>